<sequence length="48" mass="5394">MHPGLLCTLLVSCRQTRPQPPWNLWCNPPSTRCHGNLSGQAAQQPHFN</sequence>
<organism evidence="1">
    <name type="scientific">Anguilla anguilla</name>
    <name type="common">European freshwater eel</name>
    <name type="synonym">Muraena anguilla</name>
    <dbReference type="NCBI Taxonomy" id="7936"/>
    <lineage>
        <taxon>Eukaryota</taxon>
        <taxon>Metazoa</taxon>
        <taxon>Chordata</taxon>
        <taxon>Craniata</taxon>
        <taxon>Vertebrata</taxon>
        <taxon>Euteleostomi</taxon>
        <taxon>Actinopterygii</taxon>
        <taxon>Neopterygii</taxon>
        <taxon>Teleostei</taxon>
        <taxon>Anguilliformes</taxon>
        <taxon>Anguillidae</taxon>
        <taxon>Anguilla</taxon>
    </lineage>
</organism>
<reference evidence="1" key="2">
    <citation type="journal article" date="2015" name="Fish Shellfish Immunol.">
        <title>Early steps in the European eel (Anguilla anguilla)-Vibrio vulnificus interaction in the gills: Role of the RtxA13 toxin.</title>
        <authorList>
            <person name="Callol A."/>
            <person name="Pajuelo D."/>
            <person name="Ebbesson L."/>
            <person name="Teles M."/>
            <person name="MacKenzie S."/>
            <person name="Amaro C."/>
        </authorList>
    </citation>
    <scope>NUCLEOTIDE SEQUENCE</scope>
</reference>
<protein>
    <submittedName>
        <fullName evidence="1">Uncharacterized protein</fullName>
    </submittedName>
</protein>
<name>A0A0E9T8C7_ANGAN</name>
<accession>A0A0E9T8C7</accession>
<reference evidence="1" key="1">
    <citation type="submission" date="2014-11" db="EMBL/GenBank/DDBJ databases">
        <authorList>
            <person name="Amaro Gonzalez C."/>
        </authorList>
    </citation>
    <scope>NUCLEOTIDE SEQUENCE</scope>
</reference>
<dbReference type="EMBL" id="GBXM01058706">
    <property type="protein sequence ID" value="JAH49871.1"/>
    <property type="molecule type" value="Transcribed_RNA"/>
</dbReference>
<evidence type="ECO:0000313" key="1">
    <source>
        <dbReference type="EMBL" id="JAH49871.1"/>
    </source>
</evidence>
<proteinExistence type="predicted"/>
<dbReference type="AlphaFoldDB" id="A0A0E9T8C7"/>